<dbReference type="EMBL" id="JAGIOB010000001">
    <property type="protein sequence ID" value="MBP2416827.1"/>
    <property type="molecule type" value="Genomic_DNA"/>
</dbReference>
<dbReference type="InterPro" id="IPR036680">
    <property type="entry name" value="SPOR-like_sf"/>
</dbReference>
<dbReference type="PANTHER" id="PTHR40446">
    <property type="entry name" value="N-ACETYLGLUCOSAMINE-1-PHOSPHODIESTER ALPHA-N-ACETYLGLUCOSAMINIDASE"/>
    <property type="match status" value="1"/>
</dbReference>
<dbReference type="InterPro" id="IPR018711">
    <property type="entry name" value="NAGPA"/>
</dbReference>
<organism evidence="3 4">
    <name type="scientific">Microlunatus capsulatus</name>
    <dbReference type="NCBI Taxonomy" id="99117"/>
    <lineage>
        <taxon>Bacteria</taxon>
        <taxon>Bacillati</taxon>
        <taxon>Actinomycetota</taxon>
        <taxon>Actinomycetes</taxon>
        <taxon>Propionibacteriales</taxon>
        <taxon>Propionibacteriaceae</taxon>
        <taxon>Microlunatus</taxon>
    </lineage>
</organism>
<feature type="signal peptide" evidence="1">
    <location>
        <begin position="1"/>
        <end position="30"/>
    </location>
</feature>
<dbReference type="InterPro" id="IPR007730">
    <property type="entry name" value="SPOR-like_dom"/>
</dbReference>
<dbReference type="RefSeq" id="WP_307803981.1">
    <property type="nucleotide sequence ID" value="NZ_BAAAMH010000013.1"/>
</dbReference>
<dbReference type="Pfam" id="PF09992">
    <property type="entry name" value="NAGPA"/>
    <property type="match status" value="1"/>
</dbReference>
<sequence length="544" mass="55944">MPTSRIGRLGGALVVTAVLVAPAGAPVAAASPPRPPTSARELPLGPAGLAEQRTTTTLQPGVTLTTVVRGAVDPAAVWTVELAIPGGPTSPDPDAPPAALSSRVDADALAARVRAAGSAPRVEEVVTPATADYAGGSLGWRVRVGSEPTQAGADALRARLVAAGFTGATRYTGWDGGSSARGPWQVRVLTIDPRRFSGTLEASYGPDLERRETTSALATAAGATAATNAGYFVLDPAAGAPGDPAGVGVYDGRLLSETVGRRPALVLRSDARRTSVERLHWAGSVASHGRRLVLDGIDRVPGLIRNCGGTADELPTALPRHDVTCTDDDELVVFTRQFGATTPAGPGTEVVLDRRSRVVAVRTARGVALAAGQRSLQATGDLAPRLTRLARVGQRLQVRTGLQGSGHRLIRPGSGTSVVNGGPELVRDGRVHVTPQADGFVQPSPSIYYGFSQQRNPRTFAGVDRAGRTLIATVDGRSLTSLGTSIVETGQLAQALGMRDAINLDGGGSTTMVAGGQVVNDPSDATGERPVGDALLVLPRGSRW</sequence>
<accession>A0ABS4Z704</accession>
<evidence type="ECO:0000259" key="2">
    <source>
        <dbReference type="PROSITE" id="PS51724"/>
    </source>
</evidence>
<dbReference type="Gene3D" id="3.30.70.1070">
    <property type="entry name" value="Sporulation related repeat"/>
    <property type="match status" value="1"/>
</dbReference>
<keyword evidence="1" id="KW-0732">Signal</keyword>
<comment type="caution">
    <text evidence="3">The sequence shown here is derived from an EMBL/GenBank/DDBJ whole genome shotgun (WGS) entry which is preliminary data.</text>
</comment>
<keyword evidence="4" id="KW-1185">Reference proteome</keyword>
<gene>
    <name evidence="3" type="ORF">JOF54_001749</name>
</gene>
<evidence type="ECO:0000313" key="4">
    <source>
        <dbReference type="Proteomes" id="UP000758168"/>
    </source>
</evidence>
<dbReference type="Pfam" id="PF05036">
    <property type="entry name" value="SPOR"/>
    <property type="match status" value="1"/>
</dbReference>
<name>A0ABS4Z704_9ACTN</name>
<feature type="domain" description="SPOR" evidence="2">
    <location>
        <begin position="87"/>
        <end position="172"/>
    </location>
</feature>
<evidence type="ECO:0000256" key="1">
    <source>
        <dbReference type="SAM" id="SignalP"/>
    </source>
</evidence>
<reference evidence="3 4" key="1">
    <citation type="submission" date="2021-03" db="EMBL/GenBank/DDBJ databases">
        <title>Sequencing the genomes of 1000 actinobacteria strains.</title>
        <authorList>
            <person name="Klenk H.-P."/>
        </authorList>
    </citation>
    <scope>NUCLEOTIDE SEQUENCE [LARGE SCALE GENOMIC DNA]</scope>
    <source>
        <strain evidence="3 4">DSM 12936</strain>
    </source>
</reference>
<proteinExistence type="predicted"/>
<protein>
    <recommendedName>
        <fullName evidence="2">SPOR domain-containing protein</fullName>
    </recommendedName>
</protein>
<dbReference type="Proteomes" id="UP000758168">
    <property type="component" value="Unassembled WGS sequence"/>
</dbReference>
<dbReference type="PANTHER" id="PTHR40446:SF2">
    <property type="entry name" value="N-ACETYLGLUCOSAMINE-1-PHOSPHODIESTER ALPHA-N-ACETYLGLUCOSAMINIDASE"/>
    <property type="match status" value="1"/>
</dbReference>
<evidence type="ECO:0000313" key="3">
    <source>
        <dbReference type="EMBL" id="MBP2416827.1"/>
    </source>
</evidence>
<feature type="chain" id="PRO_5047526849" description="SPOR domain-containing protein" evidence="1">
    <location>
        <begin position="31"/>
        <end position="544"/>
    </location>
</feature>
<dbReference type="PROSITE" id="PS51724">
    <property type="entry name" value="SPOR"/>
    <property type="match status" value="1"/>
</dbReference>
<dbReference type="SUPFAM" id="SSF110997">
    <property type="entry name" value="Sporulation related repeat"/>
    <property type="match status" value="1"/>
</dbReference>